<gene>
    <name evidence="3" type="ORF">SAMN05216188_107192</name>
</gene>
<dbReference type="EMBL" id="FOFR01000007">
    <property type="protein sequence ID" value="SER04728.1"/>
    <property type="molecule type" value="Genomic_DNA"/>
</dbReference>
<proteinExistence type="predicted"/>
<feature type="compositionally biased region" description="Basic and acidic residues" evidence="1">
    <location>
        <begin position="65"/>
        <end position="76"/>
    </location>
</feature>
<dbReference type="Pfam" id="PF13699">
    <property type="entry name" value="eCIS_core"/>
    <property type="match status" value="1"/>
</dbReference>
<evidence type="ECO:0000313" key="3">
    <source>
        <dbReference type="EMBL" id="SER04728.1"/>
    </source>
</evidence>
<evidence type="ECO:0000313" key="4">
    <source>
        <dbReference type="Proteomes" id="UP000199352"/>
    </source>
</evidence>
<name>A0A1H9L091_9PSEU</name>
<dbReference type="InterPro" id="IPR025295">
    <property type="entry name" value="eCIS_core_dom"/>
</dbReference>
<accession>A0A1H9L091</accession>
<feature type="domain" description="eCIS core" evidence="2">
    <location>
        <begin position="109"/>
        <end position="179"/>
    </location>
</feature>
<dbReference type="STRING" id="402600.SAMN05216188_107192"/>
<dbReference type="AlphaFoldDB" id="A0A1H9L091"/>
<evidence type="ECO:0000256" key="1">
    <source>
        <dbReference type="SAM" id="MobiDB-lite"/>
    </source>
</evidence>
<dbReference type="Proteomes" id="UP000199352">
    <property type="component" value="Unassembled WGS sequence"/>
</dbReference>
<feature type="region of interest" description="Disordered" evidence="1">
    <location>
        <begin position="1"/>
        <end position="39"/>
    </location>
</feature>
<organism evidence="3 4">
    <name type="scientific">Lentzea xinjiangensis</name>
    <dbReference type="NCBI Taxonomy" id="402600"/>
    <lineage>
        <taxon>Bacteria</taxon>
        <taxon>Bacillati</taxon>
        <taxon>Actinomycetota</taxon>
        <taxon>Actinomycetes</taxon>
        <taxon>Pseudonocardiales</taxon>
        <taxon>Pseudonocardiaceae</taxon>
        <taxon>Lentzea</taxon>
    </lineage>
</organism>
<feature type="region of interest" description="Disordered" evidence="1">
    <location>
        <begin position="64"/>
        <end position="94"/>
    </location>
</feature>
<sequence length="574" mass="61168">MRAQDQEPASTSLSQPRRAPTRSVDPAPMPSHPAAPLAPQAILHLQRTVGNAVVARLIATQRDAAGTEDRQQDQHAHGPGCGHDGAKDSGPTDQRSLLDAALASPSRSLPGSLRAEAEPFFHNDFSGVRLHDDPVARRATEAMGAQAMTVGSHLFLPPDGTRNKALVGHELSHLDKNLKGVRETGTDNGAGVTVTDPAQHSERTADSDGVAFAAGAGTAPSVIAQRATTAQAPQHSVGDVVARMPAEQGGSPRSARPMARPPAGRPLQVQRAPGSSSDEFSDGGITEQDLARNSRTKFIAALYEEFKKSNQWDLSGTLGGDDFTAVKRPKTRSRPRSFADTPEVKELRRVSMIVRTYLKNNGIDPVEVQAGIGGDGGLIIAANDAYSNGHLQHLFKAGDGAQILANMIEDTRRKGMPAERRHQNEIHNTAIRQHTEVKPKADSPLSLPGIQSALSSGVTVATNGRPGLHAERRILARNGGVTPEHLGGTKRPCPSCAYVLYPEGNPNIHPGVFRSDDVSNIGFPEYDHSDLGNEEARAKSMFEKMNKIGRTYVTVTKSGVEVPEIGSESESEPD</sequence>
<keyword evidence="4" id="KW-1185">Reference proteome</keyword>
<evidence type="ECO:0000259" key="2">
    <source>
        <dbReference type="Pfam" id="PF13699"/>
    </source>
</evidence>
<reference evidence="4" key="1">
    <citation type="submission" date="2016-10" db="EMBL/GenBank/DDBJ databases">
        <authorList>
            <person name="Varghese N."/>
            <person name="Submissions S."/>
        </authorList>
    </citation>
    <scope>NUCLEOTIDE SEQUENCE [LARGE SCALE GENOMIC DNA]</scope>
    <source>
        <strain evidence="4">CGMCC 4.3525</strain>
    </source>
</reference>
<protein>
    <recommendedName>
        <fullName evidence="2">eCIS core domain-containing protein</fullName>
    </recommendedName>
</protein>
<feature type="region of interest" description="Disordered" evidence="1">
    <location>
        <begin position="245"/>
        <end position="288"/>
    </location>
</feature>
<dbReference type="RefSeq" id="WP_218148105.1">
    <property type="nucleotide sequence ID" value="NZ_FOFR01000007.1"/>
</dbReference>